<organism evidence="1">
    <name type="scientific">Culex pipiens</name>
    <name type="common">House mosquito</name>
    <dbReference type="NCBI Taxonomy" id="7175"/>
    <lineage>
        <taxon>Eukaryota</taxon>
        <taxon>Metazoa</taxon>
        <taxon>Ecdysozoa</taxon>
        <taxon>Arthropoda</taxon>
        <taxon>Hexapoda</taxon>
        <taxon>Insecta</taxon>
        <taxon>Pterygota</taxon>
        <taxon>Neoptera</taxon>
        <taxon>Endopterygota</taxon>
        <taxon>Diptera</taxon>
        <taxon>Nematocera</taxon>
        <taxon>Culicoidea</taxon>
        <taxon>Culicidae</taxon>
        <taxon>Culicinae</taxon>
        <taxon>Culicini</taxon>
        <taxon>Culex</taxon>
        <taxon>Culex</taxon>
    </lineage>
</organism>
<reference evidence="1" key="1">
    <citation type="submission" date="2021-05" db="EMBL/GenBank/DDBJ databases">
        <authorList>
            <person name="Alioto T."/>
            <person name="Alioto T."/>
            <person name="Gomez Garrido J."/>
        </authorList>
    </citation>
    <scope>NUCLEOTIDE SEQUENCE</scope>
</reference>
<dbReference type="EMBL" id="HBUE01061538">
    <property type="protein sequence ID" value="CAG6468872.1"/>
    <property type="molecule type" value="Transcribed_RNA"/>
</dbReference>
<sequence>MTLYPNCASELMISEGATLMTTPLSTGIELIWNRLDRAWVSSVEQPKMALSRAYREPFTKTYAYVPSVGRIGMGTVTTLLVSEFWFVVTVELGDSIVRLVRG</sequence>
<name>A0A8D8B796_CULPI</name>
<dbReference type="EMBL" id="HBUE01061540">
    <property type="protein sequence ID" value="CAG6468873.1"/>
    <property type="molecule type" value="Transcribed_RNA"/>
</dbReference>
<evidence type="ECO:0000313" key="1">
    <source>
        <dbReference type="EMBL" id="CAG6468873.1"/>
    </source>
</evidence>
<accession>A0A8D8B796</accession>
<protein>
    <submittedName>
        <fullName evidence="1">(northern house mosquito) hypothetical protein</fullName>
    </submittedName>
</protein>
<dbReference type="EMBL" id="HBUE01061546">
    <property type="protein sequence ID" value="CAG6468881.1"/>
    <property type="molecule type" value="Transcribed_RNA"/>
</dbReference>
<dbReference type="AlphaFoldDB" id="A0A8D8B796"/>
<proteinExistence type="predicted"/>